<evidence type="ECO:0000256" key="2">
    <source>
        <dbReference type="SAM" id="SignalP"/>
    </source>
</evidence>
<comment type="caution">
    <text evidence="3">The sequence shown here is derived from an EMBL/GenBank/DDBJ whole genome shotgun (WGS) entry which is preliminary data.</text>
</comment>
<feature type="region of interest" description="Disordered" evidence="1">
    <location>
        <begin position="40"/>
        <end position="60"/>
    </location>
</feature>
<name>A0A2H9TJA2_9FUNG</name>
<dbReference type="AlphaFoldDB" id="A0A2H9TJA2"/>
<feature type="compositionally biased region" description="Basic and acidic residues" evidence="1">
    <location>
        <begin position="113"/>
        <end position="133"/>
    </location>
</feature>
<gene>
    <name evidence="3" type="ORF">PSACC_02350</name>
</gene>
<keyword evidence="2" id="KW-0732">Signal</keyword>
<organism evidence="3 4">
    <name type="scientific">Paramicrosporidium saccamoebae</name>
    <dbReference type="NCBI Taxonomy" id="1246581"/>
    <lineage>
        <taxon>Eukaryota</taxon>
        <taxon>Fungi</taxon>
        <taxon>Fungi incertae sedis</taxon>
        <taxon>Cryptomycota</taxon>
        <taxon>Cryptomycota incertae sedis</taxon>
        <taxon>Paramicrosporidium</taxon>
    </lineage>
</organism>
<protein>
    <submittedName>
        <fullName evidence="3">Uncharacterized protein</fullName>
    </submittedName>
</protein>
<feature type="region of interest" description="Disordered" evidence="1">
    <location>
        <begin position="103"/>
        <end position="133"/>
    </location>
</feature>
<reference evidence="3 4" key="1">
    <citation type="submission" date="2016-10" db="EMBL/GenBank/DDBJ databases">
        <title>The genome of Paramicrosporidium saccamoebae is the missing link in understanding Cryptomycota and Microsporidia evolution.</title>
        <authorList>
            <person name="Quandt C.A."/>
            <person name="Beaudet D."/>
            <person name="Corsaro D."/>
            <person name="Michel R."/>
            <person name="Corradi N."/>
            <person name="James T."/>
        </authorList>
    </citation>
    <scope>NUCLEOTIDE SEQUENCE [LARGE SCALE GENOMIC DNA]</scope>
    <source>
        <strain evidence="3 4">KSL3</strain>
    </source>
</reference>
<dbReference type="EMBL" id="MTSL01000157">
    <property type="protein sequence ID" value="PJF17844.1"/>
    <property type="molecule type" value="Genomic_DNA"/>
</dbReference>
<sequence>MRLAAMLYGFVIGINASTSLETGPSFDTFDFSGLDSPRNPYIDSIQGRGASPPPSGLSFSSSSIQLDISVEALRSSGDSLTAQNSLFVDEVDFASRLQDHQGRMAIKRHKASKERLSNKRHPRLEGSPKKEGS</sequence>
<evidence type="ECO:0000313" key="4">
    <source>
        <dbReference type="Proteomes" id="UP000240830"/>
    </source>
</evidence>
<feature type="signal peptide" evidence="2">
    <location>
        <begin position="1"/>
        <end position="16"/>
    </location>
</feature>
<proteinExistence type="predicted"/>
<evidence type="ECO:0000256" key="1">
    <source>
        <dbReference type="SAM" id="MobiDB-lite"/>
    </source>
</evidence>
<feature type="chain" id="PRO_5014156813" evidence="2">
    <location>
        <begin position="17"/>
        <end position="133"/>
    </location>
</feature>
<accession>A0A2H9TJA2</accession>
<evidence type="ECO:0000313" key="3">
    <source>
        <dbReference type="EMBL" id="PJF17844.1"/>
    </source>
</evidence>
<dbReference type="Proteomes" id="UP000240830">
    <property type="component" value="Unassembled WGS sequence"/>
</dbReference>
<keyword evidence="4" id="KW-1185">Reference proteome</keyword>